<comment type="caution">
    <text evidence="2">The sequence shown here is derived from an EMBL/GenBank/DDBJ whole genome shotgun (WGS) entry which is preliminary data.</text>
</comment>
<dbReference type="PANTHER" id="PTHR36558">
    <property type="entry name" value="GLR1098 PROTEIN"/>
    <property type="match status" value="1"/>
</dbReference>
<name>A0A951QRK5_9CYAN</name>
<dbReference type="InterPro" id="IPR012296">
    <property type="entry name" value="Nuclease_put_TT1808"/>
</dbReference>
<sequence length="193" mass="22015">MVANSQFEYMTPQEFLAWEKNQQLRHEYINGEVFAMTGGTKPHNRIALNLATALDGFVAEKGCDVYINDVKVELSPSGPYHYPDVVVTCDARDRESIDLVQYPCLIAEVLSPSTEAFDRGKKFMKYRQLSTLKEYVLIQSDEIGVECFRRNDEGLWVLHSYGAGDILTLESVGFSIPVDKLYRQVRFDEKEGE</sequence>
<dbReference type="PANTHER" id="PTHR36558:SF1">
    <property type="entry name" value="RESTRICTION ENDONUCLEASE DOMAIN-CONTAINING PROTEIN-RELATED"/>
    <property type="match status" value="1"/>
</dbReference>
<protein>
    <submittedName>
        <fullName evidence="2">Uma2 family endonuclease</fullName>
    </submittedName>
</protein>
<proteinExistence type="predicted"/>
<evidence type="ECO:0000313" key="3">
    <source>
        <dbReference type="Proteomes" id="UP000729701"/>
    </source>
</evidence>
<dbReference type="InterPro" id="IPR011335">
    <property type="entry name" value="Restrct_endonuc-II-like"/>
</dbReference>
<evidence type="ECO:0000259" key="1">
    <source>
        <dbReference type="Pfam" id="PF05685"/>
    </source>
</evidence>
<keyword evidence="2" id="KW-0255">Endonuclease</keyword>
<dbReference type="InterPro" id="IPR008538">
    <property type="entry name" value="Uma2"/>
</dbReference>
<dbReference type="CDD" id="cd06260">
    <property type="entry name" value="DUF820-like"/>
    <property type="match status" value="1"/>
</dbReference>
<evidence type="ECO:0000313" key="2">
    <source>
        <dbReference type="EMBL" id="MBW4670381.1"/>
    </source>
</evidence>
<gene>
    <name evidence="2" type="ORF">KME60_23930</name>
</gene>
<dbReference type="Proteomes" id="UP000729701">
    <property type="component" value="Unassembled WGS sequence"/>
</dbReference>
<dbReference type="AlphaFoldDB" id="A0A951QRK5"/>
<dbReference type="SUPFAM" id="SSF52980">
    <property type="entry name" value="Restriction endonuclease-like"/>
    <property type="match status" value="1"/>
</dbReference>
<dbReference type="EMBL" id="JAHHGZ010000030">
    <property type="protein sequence ID" value="MBW4670381.1"/>
    <property type="molecule type" value="Genomic_DNA"/>
</dbReference>
<dbReference type="Pfam" id="PF05685">
    <property type="entry name" value="Uma2"/>
    <property type="match status" value="1"/>
</dbReference>
<dbReference type="Gene3D" id="3.90.1570.10">
    <property type="entry name" value="tt1808, chain A"/>
    <property type="match status" value="1"/>
</dbReference>
<reference evidence="2" key="1">
    <citation type="submission" date="2021-05" db="EMBL/GenBank/DDBJ databases">
        <authorList>
            <person name="Pietrasiak N."/>
            <person name="Ward R."/>
            <person name="Stajich J.E."/>
            <person name="Kurbessoian T."/>
        </authorList>
    </citation>
    <scope>NUCLEOTIDE SEQUENCE</scope>
    <source>
        <strain evidence="2">GSE-NOS-MK-12-04C</strain>
    </source>
</reference>
<keyword evidence="2" id="KW-0378">Hydrolase</keyword>
<accession>A0A951QRK5</accession>
<feature type="domain" description="Putative restriction endonuclease" evidence="1">
    <location>
        <begin position="13"/>
        <end position="178"/>
    </location>
</feature>
<dbReference type="GO" id="GO:0004519">
    <property type="term" value="F:endonuclease activity"/>
    <property type="evidence" value="ECO:0007669"/>
    <property type="project" value="UniProtKB-KW"/>
</dbReference>
<reference evidence="2" key="2">
    <citation type="journal article" date="2022" name="Microbiol. Resour. Announc.">
        <title>Metagenome Sequencing to Explore Phylogenomics of Terrestrial Cyanobacteria.</title>
        <authorList>
            <person name="Ward R.D."/>
            <person name="Stajich J.E."/>
            <person name="Johansen J.R."/>
            <person name="Huntemann M."/>
            <person name="Clum A."/>
            <person name="Foster B."/>
            <person name="Foster B."/>
            <person name="Roux S."/>
            <person name="Palaniappan K."/>
            <person name="Varghese N."/>
            <person name="Mukherjee S."/>
            <person name="Reddy T.B.K."/>
            <person name="Daum C."/>
            <person name="Copeland A."/>
            <person name="Chen I.A."/>
            <person name="Ivanova N.N."/>
            <person name="Kyrpides N.C."/>
            <person name="Shapiro N."/>
            <person name="Eloe-Fadrosh E.A."/>
            <person name="Pietrasiak N."/>
        </authorList>
    </citation>
    <scope>NUCLEOTIDE SEQUENCE</scope>
    <source>
        <strain evidence="2">GSE-NOS-MK-12-04C</strain>
    </source>
</reference>
<keyword evidence="2" id="KW-0540">Nuclease</keyword>
<organism evidence="2 3">
    <name type="scientific">Cyanomargarita calcarea GSE-NOS-MK-12-04C</name>
    <dbReference type="NCBI Taxonomy" id="2839659"/>
    <lineage>
        <taxon>Bacteria</taxon>
        <taxon>Bacillati</taxon>
        <taxon>Cyanobacteriota</taxon>
        <taxon>Cyanophyceae</taxon>
        <taxon>Nostocales</taxon>
        <taxon>Cyanomargaritaceae</taxon>
        <taxon>Cyanomargarita</taxon>
    </lineage>
</organism>